<comment type="caution">
    <text evidence="1">The sequence shown here is derived from an EMBL/GenBank/DDBJ whole genome shotgun (WGS) entry which is preliminary data.</text>
</comment>
<accession>A0A8H4R3B6</accession>
<reference evidence="1 2" key="1">
    <citation type="submission" date="2019-12" db="EMBL/GenBank/DDBJ databases">
        <authorList>
            <person name="Floudas D."/>
            <person name="Bentzer J."/>
            <person name="Ahren D."/>
            <person name="Johansson T."/>
            <person name="Persson P."/>
            <person name="Tunlid A."/>
        </authorList>
    </citation>
    <scope>NUCLEOTIDE SEQUENCE [LARGE SCALE GENOMIC DNA]</scope>
    <source>
        <strain evidence="1 2">CBS 102.39</strain>
    </source>
</reference>
<dbReference type="AlphaFoldDB" id="A0A8H4R3B6"/>
<dbReference type="EMBL" id="JAACJL010000015">
    <property type="protein sequence ID" value="KAF4621022.1"/>
    <property type="molecule type" value="Genomic_DNA"/>
</dbReference>
<evidence type="ECO:0000313" key="2">
    <source>
        <dbReference type="Proteomes" id="UP000521872"/>
    </source>
</evidence>
<proteinExistence type="predicted"/>
<sequence length="256" mass="29165">MRLLPFDCVGDIPFLRSRIKDASIDHSLLQHREQSSAAFQDFTGTRYIFHRPRFTPSMNTPATTPGHATLTPLSVDDIVCLVNHPFTIRGYRFIQEPPLKAGDDPEKTHKELSWDITPENRDQVVGFYRIYRVGTSTARSSLPLVTDVNDHNSQYFLEATLRESRRVYIKDATFVSRKVPTVSHVKLKLPSGSEPVKAFKKLDVATLATNWPEHGDVVFYRGTRVKITDGPFTNQTVQFLSFRIYYDGSDVFPKSV</sequence>
<evidence type="ECO:0000313" key="1">
    <source>
        <dbReference type="EMBL" id="KAF4621022.1"/>
    </source>
</evidence>
<dbReference type="Proteomes" id="UP000521872">
    <property type="component" value="Unassembled WGS sequence"/>
</dbReference>
<name>A0A8H4R3B6_9AGAR</name>
<gene>
    <name evidence="1" type="ORF">D9613_000106</name>
</gene>
<organism evidence="1 2">
    <name type="scientific">Agrocybe pediades</name>
    <dbReference type="NCBI Taxonomy" id="84607"/>
    <lineage>
        <taxon>Eukaryota</taxon>
        <taxon>Fungi</taxon>
        <taxon>Dikarya</taxon>
        <taxon>Basidiomycota</taxon>
        <taxon>Agaricomycotina</taxon>
        <taxon>Agaricomycetes</taxon>
        <taxon>Agaricomycetidae</taxon>
        <taxon>Agaricales</taxon>
        <taxon>Agaricineae</taxon>
        <taxon>Strophariaceae</taxon>
        <taxon>Agrocybe</taxon>
    </lineage>
</organism>
<protein>
    <submittedName>
        <fullName evidence="1">Uncharacterized protein</fullName>
    </submittedName>
</protein>
<keyword evidence="2" id="KW-1185">Reference proteome</keyword>